<evidence type="ECO:0000313" key="2">
    <source>
        <dbReference type="EMBL" id="ROX31415.1"/>
    </source>
</evidence>
<gene>
    <name evidence="2" type="ORF">EGW16_12430</name>
    <name evidence="3" type="ORF">EY666_17195</name>
    <name evidence="5" type="ORF">P0083_13340</name>
    <name evidence="4" type="ORF">P0D81_03635</name>
</gene>
<dbReference type="EMBL" id="CP119528">
    <property type="protein sequence ID" value="WER42298.1"/>
    <property type="molecule type" value="Genomic_DNA"/>
</dbReference>
<evidence type="ECO:0000313" key="8">
    <source>
        <dbReference type="Proteomes" id="UP001221642"/>
    </source>
</evidence>
<organism evidence="3 7">
    <name type="scientific">Enterococcus faecalis</name>
    <name type="common">Streptococcus faecalis</name>
    <dbReference type="NCBI Taxonomy" id="1351"/>
    <lineage>
        <taxon>Bacteria</taxon>
        <taxon>Bacillati</taxon>
        <taxon>Bacillota</taxon>
        <taxon>Bacilli</taxon>
        <taxon>Lactobacillales</taxon>
        <taxon>Enterococcaceae</taxon>
        <taxon>Enterococcus</taxon>
    </lineage>
</organism>
<dbReference type="Gene3D" id="1.10.10.10">
    <property type="entry name" value="Winged helix-like DNA-binding domain superfamily/Winged helix DNA-binding domain"/>
    <property type="match status" value="1"/>
</dbReference>
<dbReference type="Proteomes" id="UP000281488">
    <property type="component" value="Unassembled WGS sequence"/>
</dbReference>
<evidence type="ECO:0000313" key="4">
    <source>
        <dbReference type="EMBL" id="WEH23127.1"/>
    </source>
</evidence>
<dbReference type="EMBL" id="SIYF01000553">
    <property type="protein sequence ID" value="TKK64053.1"/>
    <property type="molecule type" value="Genomic_DNA"/>
</dbReference>
<dbReference type="Proteomes" id="UP000305511">
    <property type="component" value="Unassembled WGS sequence"/>
</dbReference>
<evidence type="ECO:0000259" key="1">
    <source>
        <dbReference type="Pfam" id="PF13411"/>
    </source>
</evidence>
<dbReference type="InterPro" id="IPR036388">
    <property type="entry name" value="WH-like_DNA-bd_sf"/>
</dbReference>
<reference evidence="3 7" key="2">
    <citation type="submission" date="2019-02" db="EMBL/GenBank/DDBJ databases">
        <title>Bacteria dissemination in different level of health care in South Africa: the effectiveness of infections prevention and control.</title>
        <authorList>
            <person name="Shobo C."/>
            <person name="Amoako D.G."/>
            <person name="Allam M."/>
            <person name="Ismail A."/>
            <person name="Bester L.A."/>
            <person name="Essack S.Y."/>
        </authorList>
    </citation>
    <scope>NUCLEOTIDE SEQUENCE [LARGE SCALE GENOMIC DNA]</scope>
    <source>
        <strain evidence="3 7">2SIL2</strain>
    </source>
</reference>
<dbReference type="Proteomes" id="UP001222182">
    <property type="component" value="Chromosome"/>
</dbReference>
<dbReference type="Proteomes" id="UP001221642">
    <property type="component" value="Chromosome"/>
</dbReference>
<dbReference type="SUPFAM" id="SSF46955">
    <property type="entry name" value="Putative DNA-binding domain"/>
    <property type="match status" value="1"/>
</dbReference>
<evidence type="ECO:0000313" key="9">
    <source>
        <dbReference type="Proteomes" id="UP001222182"/>
    </source>
</evidence>
<dbReference type="EMBL" id="CP119159">
    <property type="protein sequence ID" value="WEH23127.1"/>
    <property type="molecule type" value="Genomic_DNA"/>
</dbReference>
<proteinExistence type="predicted"/>
<evidence type="ECO:0000313" key="3">
    <source>
        <dbReference type="EMBL" id="TKK64053.1"/>
    </source>
</evidence>
<dbReference type="RefSeq" id="WP_002365131.1">
    <property type="nucleotide sequence ID" value="NZ_AP025270.1"/>
</dbReference>
<dbReference type="Pfam" id="PF13411">
    <property type="entry name" value="MerR_1"/>
    <property type="match status" value="1"/>
</dbReference>
<sequence>MEVILTPENEASLRDFVHGIIVDEIEKARRDTAVDKRVLNQTEIAKYFNVSTTTIREWEKLGLPHGSVSKQGKFYDKEECRRWLLSQKR</sequence>
<dbReference type="InterPro" id="IPR009061">
    <property type="entry name" value="DNA-bd_dom_put_sf"/>
</dbReference>
<name>A0A4U3T9X0_ENTFL</name>
<reference evidence="2 6" key="1">
    <citation type="submission" date="2018-10" db="EMBL/GenBank/DDBJ databases">
        <title>Genotypes and phenotypes of Enterococci isolated from broiler chickens.</title>
        <authorList>
            <person name="Muhammad A.R."/>
            <person name="Diarra M.S."/>
        </authorList>
    </citation>
    <scope>NUCLEOTIDE SEQUENCE [LARGE SCALE GENOMIC DNA]</scope>
    <source>
        <strain evidence="2 6">LIT2 A36'</strain>
    </source>
</reference>
<reference evidence="4 8" key="3">
    <citation type="submission" date="2023-02" db="EMBL/GenBank/DDBJ databases">
        <title>Results of the 2020 Genomic Proficiency Test for the network of European Union Reference Laboratory for Antimicrobial Resistance assessing whole genome sequencing capacities.</title>
        <authorList>
            <person name="Hoffmann M."/>
            <person name="Luo Y."/>
            <person name="Sorensen L.H."/>
            <person name="Pedersen S.K."/>
            <person name="Hendriksen R.S."/>
        </authorList>
    </citation>
    <scope>NUCLEOTIDE SEQUENCE [LARGE SCALE GENOMIC DNA]</scope>
    <source>
        <strain evidence="4 8">GENOMIC22-006</strain>
    </source>
</reference>
<evidence type="ECO:0000313" key="5">
    <source>
        <dbReference type="EMBL" id="WER42298.1"/>
    </source>
</evidence>
<dbReference type="InterPro" id="IPR000551">
    <property type="entry name" value="MerR-type_HTH_dom"/>
</dbReference>
<dbReference type="EMBL" id="RKMZ01000007">
    <property type="protein sequence ID" value="ROX31415.1"/>
    <property type="molecule type" value="Genomic_DNA"/>
</dbReference>
<protein>
    <recommendedName>
        <fullName evidence="1">HTH merR-type domain-containing protein</fullName>
    </recommendedName>
</protein>
<feature type="domain" description="HTH merR-type" evidence="1">
    <location>
        <begin position="42"/>
        <end position="82"/>
    </location>
</feature>
<dbReference type="AlphaFoldDB" id="A0A4U3T9X0"/>
<reference evidence="5 9" key="4">
    <citation type="submission" date="2023-03" db="EMBL/GenBank/DDBJ databases">
        <title>Complete genome sequence of an Enterococcus faecalis urinary isolate.</title>
        <authorList>
            <person name="Brauer A.L."/>
            <person name="Armbruster C.E."/>
        </authorList>
    </citation>
    <scope>NUCLEOTIDE SEQUENCE [LARGE SCALE GENOMIC DNA]</scope>
    <source>
        <strain evidence="5 9">3143</strain>
    </source>
</reference>
<accession>A0A4U3T9X0</accession>
<evidence type="ECO:0000313" key="7">
    <source>
        <dbReference type="Proteomes" id="UP000305511"/>
    </source>
</evidence>
<evidence type="ECO:0000313" key="6">
    <source>
        <dbReference type="Proteomes" id="UP000281488"/>
    </source>
</evidence>